<dbReference type="PANTHER" id="PTHR45663:SF40">
    <property type="entry name" value="THIOREDOXIN 2"/>
    <property type="match status" value="1"/>
</dbReference>
<evidence type="ECO:0000313" key="9">
    <source>
        <dbReference type="EMBL" id="ANI93092.1"/>
    </source>
</evidence>
<evidence type="ECO:0000256" key="6">
    <source>
        <dbReference type="ARBA" id="ARBA00023284"/>
    </source>
</evidence>
<keyword evidence="3" id="KW-0813">Transport</keyword>
<dbReference type="InterPro" id="IPR013766">
    <property type="entry name" value="Thioredoxin_domain"/>
</dbReference>
<dbReference type="KEGG" id="dtm:BJL86_2328"/>
<dbReference type="PRINTS" id="PR00421">
    <property type="entry name" value="THIOREDOXIN"/>
</dbReference>
<name>A0A173LQM5_9ACTN</name>
<evidence type="ECO:0000313" key="10">
    <source>
        <dbReference type="Proteomes" id="UP000186104"/>
    </source>
</evidence>
<comment type="similarity">
    <text evidence="2">Belongs to the thioredoxin family.</text>
</comment>
<organism evidence="9 10">
    <name type="scientific">Dietzia timorensis</name>
    <dbReference type="NCBI Taxonomy" id="499555"/>
    <lineage>
        <taxon>Bacteria</taxon>
        <taxon>Bacillati</taxon>
        <taxon>Actinomycetota</taxon>
        <taxon>Actinomycetes</taxon>
        <taxon>Mycobacteriales</taxon>
        <taxon>Dietziaceae</taxon>
        <taxon>Dietzia</taxon>
    </lineage>
</organism>
<dbReference type="OrthoDB" id="9790390at2"/>
<dbReference type="PROSITE" id="PS51352">
    <property type="entry name" value="THIOREDOXIN_2"/>
    <property type="match status" value="1"/>
</dbReference>
<keyword evidence="4" id="KW-0249">Electron transport</keyword>
<dbReference type="GO" id="GO:0015035">
    <property type="term" value="F:protein-disulfide reductase activity"/>
    <property type="evidence" value="ECO:0007669"/>
    <property type="project" value="UniProtKB-UniRule"/>
</dbReference>
<evidence type="ECO:0000256" key="3">
    <source>
        <dbReference type="ARBA" id="ARBA00022448"/>
    </source>
</evidence>
<dbReference type="InterPro" id="IPR017937">
    <property type="entry name" value="Thioredoxin_CS"/>
</dbReference>
<dbReference type="AlphaFoldDB" id="A0A173LQM5"/>
<protein>
    <recommendedName>
        <fullName evidence="7">Thioredoxin</fullName>
    </recommendedName>
</protein>
<keyword evidence="5" id="KW-1015">Disulfide bond</keyword>
<evidence type="ECO:0000259" key="8">
    <source>
        <dbReference type="PROSITE" id="PS51352"/>
    </source>
</evidence>
<evidence type="ECO:0000256" key="4">
    <source>
        <dbReference type="ARBA" id="ARBA00022982"/>
    </source>
</evidence>
<dbReference type="STRING" id="499555.BJL86_2328"/>
<keyword evidence="6" id="KW-0676">Redox-active center</keyword>
<evidence type="ECO:0000256" key="2">
    <source>
        <dbReference type="ARBA" id="ARBA00008987"/>
    </source>
</evidence>
<reference evidence="9 10" key="1">
    <citation type="submission" date="2016-06" db="EMBL/GenBank/DDBJ databases">
        <title>Complete genome sequence of a saline-alkali tolerant type strain Dietzia timorensis ID05-A0528T.</title>
        <authorList>
            <person name="Wu X."/>
        </authorList>
    </citation>
    <scope>NUCLEOTIDE SEQUENCE [LARGE SCALE GENOMIC DNA]</scope>
    <source>
        <strain evidence="9 10">ID05-A0528</strain>
    </source>
</reference>
<proteinExistence type="inferred from homology"/>
<keyword evidence="10" id="KW-1185">Reference proteome</keyword>
<dbReference type="Pfam" id="PF00085">
    <property type="entry name" value="Thioredoxin"/>
    <property type="match status" value="1"/>
</dbReference>
<dbReference type="Gene3D" id="3.40.30.10">
    <property type="entry name" value="Glutaredoxin"/>
    <property type="match status" value="1"/>
</dbReference>
<evidence type="ECO:0000256" key="7">
    <source>
        <dbReference type="NCBIfam" id="TIGR01068"/>
    </source>
</evidence>
<dbReference type="PANTHER" id="PTHR45663">
    <property type="entry name" value="GEO12009P1"/>
    <property type="match status" value="1"/>
</dbReference>
<evidence type="ECO:0000256" key="1">
    <source>
        <dbReference type="ARBA" id="ARBA00003318"/>
    </source>
</evidence>
<dbReference type="InterPro" id="IPR005746">
    <property type="entry name" value="Thioredoxin"/>
</dbReference>
<accession>A0A173LQM5</accession>
<dbReference type="EMBL" id="CP015961">
    <property type="protein sequence ID" value="ANI93092.1"/>
    <property type="molecule type" value="Genomic_DNA"/>
</dbReference>
<dbReference type="Proteomes" id="UP000186104">
    <property type="component" value="Chromosome"/>
</dbReference>
<dbReference type="FunFam" id="3.40.30.10:FF:000155">
    <property type="entry name" value="Thioredoxin"/>
    <property type="match status" value="1"/>
</dbReference>
<evidence type="ECO:0000256" key="5">
    <source>
        <dbReference type="ARBA" id="ARBA00023157"/>
    </source>
</evidence>
<dbReference type="InterPro" id="IPR036249">
    <property type="entry name" value="Thioredoxin-like_sf"/>
</dbReference>
<dbReference type="NCBIfam" id="TIGR01068">
    <property type="entry name" value="thioredoxin"/>
    <property type="match status" value="1"/>
</dbReference>
<gene>
    <name evidence="9" type="ORF">BJL86_2328</name>
</gene>
<comment type="function">
    <text evidence="1">Participates in various redox reactions through the reversible oxidation of its active center dithiol to a disulfide and catalyzes dithiol-disulfide exchange reactions.</text>
</comment>
<sequence length="127" mass="14075">MATVDVTSSEFEKTVTENDIVLVDFWASWCGPCRSFAPTYEKTSENHEDVVFAKIDTEAEQDLAAQLQIQAIPTLMAFREGVAVYRNSGVESAARLEELIGKIKELDMDQVRKAIEEETAKAAQGNS</sequence>
<dbReference type="PROSITE" id="PS00194">
    <property type="entry name" value="THIOREDOXIN_1"/>
    <property type="match status" value="1"/>
</dbReference>
<dbReference type="SUPFAM" id="SSF52833">
    <property type="entry name" value="Thioredoxin-like"/>
    <property type="match status" value="1"/>
</dbReference>
<dbReference type="GO" id="GO:0005829">
    <property type="term" value="C:cytosol"/>
    <property type="evidence" value="ECO:0007669"/>
    <property type="project" value="TreeGrafter"/>
</dbReference>
<dbReference type="RefSeq" id="WP_067472740.1">
    <property type="nucleotide sequence ID" value="NZ_CP015961.1"/>
</dbReference>
<dbReference type="CDD" id="cd02947">
    <property type="entry name" value="TRX_family"/>
    <property type="match status" value="1"/>
</dbReference>
<feature type="domain" description="Thioredoxin" evidence="8">
    <location>
        <begin position="1"/>
        <end position="120"/>
    </location>
</feature>